<name>A0ABR7UFI0_9BRAD</name>
<proteinExistence type="predicted"/>
<dbReference type="Proteomes" id="UP000639516">
    <property type="component" value="Unassembled WGS sequence"/>
</dbReference>
<dbReference type="InterPro" id="IPR029058">
    <property type="entry name" value="AB_hydrolase_fold"/>
</dbReference>
<dbReference type="SUPFAM" id="SSF53474">
    <property type="entry name" value="alpha/beta-Hydrolases"/>
    <property type="match status" value="1"/>
</dbReference>
<dbReference type="GO" id="GO:0016787">
    <property type="term" value="F:hydrolase activity"/>
    <property type="evidence" value="ECO:0007669"/>
    <property type="project" value="UniProtKB-KW"/>
</dbReference>
<reference evidence="2 3" key="1">
    <citation type="journal article" date="2020" name="Arch. Microbiol.">
        <title>Bradyrhizobium campsiandrae sp. nov., a nitrogen-fixing bacterial strain isolated from a native leguminous tree from the Amazon adapted to flooded conditions.</title>
        <authorList>
            <person name="Cabral Michel D."/>
            <person name="Martins da Costa E."/>
            <person name="Azarias Guimaraes A."/>
            <person name="Soares de Carvalho T."/>
            <person name="Santos de Castro Caputo P."/>
            <person name="Willems A."/>
            <person name="de Souza Moreira F.M."/>
        </authorList>
    </citation>
    <scope>NUCLEOTIDE SEQUENCE [LARGE SCALE GENOMIC DNA]</scope>
    <source>
        <strain evidence="3">INPA 384B</strain>
    </source>
</reference>
<comment type="caution">
    <text evidence="2">The sequence shown here is derived from an EMBL/GenBank/DDBJ whole genome shotgun (WGS) entry which is preliminary data.</text>
</comment>
<dbReference type="RefSeq" id="WP_188096682.1">
    <property type="nucleotide sequence ID" value="NZ_JAANIH010000004.1"/>
</dbReference>
<accession>A0ABR7UFI0</accession>
<gene>
    <name evidence="2" type="ORF">HA482_30970</name>
</gene>
<protein>
    <submittedName>
        <fullName evidence="2">Dienelactone hydrolase family protein</fullName>
    </submittedName>
</protein>
<dbReference type="PANTHER" id="PTHR46623">
    <property type="entry name" value="CARBOXYMETHYLENEBUTENOLIDASE-RELATED"/>
    <property type="match status" value="1"/>
</dbReference>
<dbReference type="Gene3D" id="3.40.50.1820">
    <property type="entry name" value="alpha/beta hydrolase"/>
    <property type="match status" value="1"/>
</dbReference>
<organism evidence="2 3">
    <name type="scientific">Bradyrhizobium campsiandrae</name>
    <dbReference type="NCBI Taxonomy" id="1729892"/>
    <lineage>
        <taxon>Bacteria</taxon>
        <taxon>Pseudomonadati</taxon>
        <taxon>Pseudomonadota</taxon>
        <taxon>Alphaproteobacteria</taxon>
        <taxon>Hyphomicrobiales</taxon>
        <taxon>Nitrobacteraceae</taxon>
        <taxon>Bradyrhizobium</taxon>
    </lineage>
</organism>
<dbReference type="InterPro" id="IPR051049">
    <property type="entry name" value="Dienelactone_hydrolase-like"/>
</dbReference>
<sequence length="255" mass="27186">MIELTASDGASFSAYRAEPADTPKGAVVVLQDVFGVTPEIRKVADAFAAKGYVAIAPSLFDRVQPGVSLDHDEGGKAEGAAISVQIGNDQAISDIQTAVDAVKDAGKVAVVGYCWGGDLAYTAANKVNGIACVIGYDGSGTVADYREKRKVPTLLHFGESDPELPLEAITQFRAWRPDVSAFTYPDAAQGFGCNERGNFRPEAAEKALERTLFWISQYVEGQQPILLKNAGAYAQAKTEKKKKKKADDDLGPPLD</sequence>
<dbReference type="EMBL" id="JAATTO010000053">
    <property type="protein sequence ID" value="MBC9982638.1"/>
    <property type="molecule type" value="Genomic_DNA"/>
</dbReference>
<evidence type="ECO:0000313" key="3">
    <source>
        <dbReference type="Proteomes" id="UP000639516"/>
    </source>
</evidence>
<keyword evidence="2" id="KW-0378">Hydrolase</keyword>
<dbReference type="Pfam" id="PF01738">
    <property type="entry name" value="DLH"/>
    <property type="match status" value="1"/>
</dbReference>
<keyword evidence="3" id="KW-1185">Reference proteome</keyword>
<dbReference type="InterPro" id="IPR002925">
    <property type="entry name" value="Dienelactn_hydro"/>
</dbReference>
<evidence type="ECO:0000259" key="1">
    <source>
        <dbReference type="Pfam" id="PF01738"/>
    </source>
</evidence>
<evidence type="ECO:0000313" key="2">
    <source>
        <dbReference type="EMBL" id="MBC9982638.1"/>
    </source>
</evidence>
<dbReference type="PANTHER" id="PTHR46623:SF6">
    <property type="entry name" value="ALPHA_BETA-HYDROLASES SUPERFAMILY PROTEIN"/>
    <property type="match status" value="1"/>
</dbReference>
<feature type="domain" description="Dienelactone hydrolase" evidence="1">
    <location>
        <begin position="12"/>
        <end position="218"/>
    </location>
</feature>